<dbReference type="Pfam" id="PF18962">
    <property type="entry name" value="Por_Secre_tail"/>
    <property type="match status" value="1"/>
</dbReference>
<dbReference type="Pfam" id="PF13884">
    <property type="entry name" value="Peptidase_S74"/>
    <property type="match status" value="1"/>
</dbReference>
<dbReference type="InterPro" id="IPR030392">
    <property type="entry name" value="S74_ICA"/>
</dbReference>
<reference evidence="3 4" key="1">
    <citation type="submission" date="2016-01" db="EMBL/GenBank/DDBJ databases">
        <title>Genome sequencing of Roseivirga spongicola UST030701-084.</title>
        <authorList>
            <person name="Selvaratnam C."/>
            <person name="Thevarajoo S."/>
            <person name="Goh K.M."/>
            <person name="Ee R."/>
            <person name="Chan K.-G."/>
            <person name="Chong C.S."/>
        </authorList>
    </citation>
    <scope>NUCLEOTIDE SEQUENCE [LARGE SCALE GENOMIC DNA]</scope>
    <source>
        <strain evidence="3 4">UST030701-084</strain>
    </source>
</reference>
<organism evidence="3 4">
    <name type="scientific">Roseivirga spongicola</name>
    <dbReference type="NCBI Taxonomy" id="333140"/>
    <lineage>
        <taxon>Bacteria</taxon>
        <taxon>Pseudomonadati</taxon>
        <taxon>Bacteroidota</taxon>
        <taxon>Cytophagia</taxon>
        <taxon>Cytophagales</taxon>
        <taxon>Roseivirgaceae</taxon>
        <taxon>Roseivirga</taxon>
    </lineage>
</organism>
<dbReference type="STRING" id="333140.AWW68_17150"/>
<feature type="signal peptide" evidence="1">
    <location>
        <begin position="1"/>
        <end position="21"/>
    </location>
</feature>
<dbReference type="Proteomes" id="UP000075606">
    <property type="component" value="Unassembled WGS sequence"/>
</dbReference>
<evidence type="ECO:0000259" key="2">
    <source>
        <dbReference type="PROSITE" id="PS51688"/>
    </source>
</evidence>
<accession>A0A150X1M0</accession>
<feature type="domain" description="Peptidase S74" evidence="2">
    <location>
        <begin position="171"/>
        <end position="261"/>
    </location>
</feature>
<sequence>MKTRIPISLFLFIVCNLTIYAQWNEQSNNFTNGHLGIGSNANTNSLYIYGSNSQNLLKVENSRDSDAGIEFESNLANFKIGAGIGNGTNSFTIYDLNALQLRMIINGSGQVGIGTSSPTSGYILDVNGNLKVGSNIYTSGNVTSYDLDATYVDGYQGDFYNVYYNNLYSSSDKRLKSNIEEDVASHEEIYKIKTYNYQFKDDNEGRTRHGVMAQDIREILPELVSTDQDGYLAVNYVDMIPLMLRAIQDQKQTIDALQAELVTLKNSIISDEDLKQKMEVEGDFFKVYPNPSSSESKIEIIQEGENAQIHITNLNGETVKSINVDNLKNMRLDDANLTNGVYFVRYYISGELKQTKRILIKK</sequence>
<dbReference type="AlphaFoldDB" id="A0A150X1M0"/>
<gene>
    <name evidence="3" type="ORF">AWW68_17150</name>
</gene>
<dbReference type="NCBIfam" id="TIGR04183">
    <property type="entry name" value="Por_Secre_tail"/>
    <property type="match status" value="1"/>
</dbReference>
<dbReference type="EMBL" id="LRPC01000029">
    <property type="protein sequence ID" value="KYG72629.1"/>
    <property type="molecule type" value="Genomic_DNA"/>
</dbReference>
<proteinExistence type="predicted"/>
<evidence type="ECO:0000313" key="4">
    <source>
        <dbReference type="Proteomes" id="UP000075606"/>
    </source>
</evidence>
<name>A0A150X1M0_9BACT</name>
<keyword evidence="1" id="KW-0732">Signal</keyword>
<dbReference type="Gene3D" id="1.10.10.10">
    <property type="entry name" value="Winged helix-like DNA-binding domain superfamily/Winged helix DNA-binding domain"/>
    <property type="match status" value="1"/>
</dbReference>
<evidence type="ECO:0000256" key="1">
    <source>
        <dbReference type="SAM" id="SignalP"/>
    </source>
</evidence>
<keyword evidence="4" id="KW-1185">Reference proteome</keyword>
<dbReference type="PROSITE" id="PS51688">
    <property type="entry name" value="ICA"/>
    <property type="match status" value="1"/>
</dbReference>
<feature type="chain" id="PRO_5007574134" description="Peptidase S74 domain-containing protein" evidence="1">
    <location>
        <begin position="22"/>
        <end position="362"/>
    </location>
</feature>
<comment type="caution">
    <text evidence="3">The sequence shown here is derived from an EMBL/GenBank/DDBJ whole genome shotgun (WGS) entry which is preliminary data.</text>
</comment>
<dbReference type="OrthoDB" id="1001730at2"/>
<dbReference type="InterPro" id="IPR026444">
    <property type="entry name" value="Secre_tail"/>
</dbReference>
<dbReference type="InterPro" id="IPR036388">
    <property type="entry name" value="WH-like_DNA-bd_sf"/>
</dbReference>
<dbReference type="RefSeq" id="WP_068224597.1">
    <property type="nucleotide sequence ID" value="NZ_LRPC01000029.1"/>
</dbReference>
<protein>
    <recommendedName>
        <fullName evidence="2">Peptidase S74 domain-containing protein</fullName>
    </recommendedName>
</protein>
<evidence type="ECO:0000313" key="3">
    <source>
        <dbReference type="EMBL" id="KYG72629.1"/>
    </source>
</evidence>